<accession>T1FAI4</accession>
<protein>
    <recommendedName>
        <fullName evidence="4">Zinc finger MYND domain-containing protein 10</fullName>
    </recommendedName>
</protein>
<keyword evidence="9" id="KW-0862">Zinc</keyword>
<dbReference type="OMA" id="LIHEAYC"/>
<name>T1FAI4_HELRO</name>
<dbReference type="OrthoDB" id="432970at2759"/>
<dbReference type="AlphaFoldDB" id="T1FAI4"/>
<dbReference type="Gene3D" id="6.10.140.2220">
    <property type="match status" value="1"/>
</dbReference>
<dbReference type="GO" id="GO:0036159">
    <property type="term" value="P:inner dynein arm assembly"/>
    <property type="evidence" value="ECO:0000318"/>
    <property type="project" value="GO_Central"/>
</dbReference>
<evidence type="ECO:0000313" key="17">
    <source>
        <dbReference type="EnsemblMetazoa" id="HelroP176448"/>
    </source>
</evidence>
<keyword evidence="5" id="KW-1003">Cell membrane</keyword>
<dbReference type="EMBL" id="AMQM01005679">
    <property type="status" value="NOT_ANNOTATED_CDS"/>
    <property type="molecule type" value="Genomic_DNA"/>
</dbReference>
<feature type="domain" description="MYND-type" evidence="15">
    <location>
        <begin position="398"/>
        <end position="434"/>
    </location>
</feature>
<dbReference type="GO" id="GO:0034451">
    <property type="term" value="C:centriolar satellite"/>
    <property type="evidence" value="ECO:0000318"/>
    <property type="project" value="GO_Central"/>
</dbReference>
<dbReference type="GO" id="GO:0120293">
    <property type="term" value="C:dynein axonemal particle"/>
    <property type="evidence" value="ECO:0007669"/>
    <property type="project" value="UniProtKB-SubCell"/>
</dbReference>
<dbReference type="HOGENOM" id="CLU_034036_1_0_1"/>
<gene>
    <name evidence="17" type="primary">20205833</name>
    <name evidence="16" type="ORF">HELRODRAFT_176448</name>
</gene>
<dbReference type="eggNOG" id="ENOG502QS3F">
    <property type="taxonomic scope" value="Eukaryota"/>
</dbReference>
<dbReference type="GO" id="GO:0008270">
    <property type="term" value="F:zinc ion binding"/>
    <property type="evidence" value="ECO:0007669"/>
    <property type="project" value="UniProtKB-KW"/>
</dbReference>
<dbReference type="PANTHER" id="PTHR13244:SF7">
    <property type="entry name" value="ZINC FINGER MYND DOMAIN-CONTAINING PROTEIN 10"/>
    <property type="match status" value="1"/>
</dbReference>
<evidence type="ECO:0000256" key="11">
    <source>
        <dbReference type="ARBA" id="ARBA00023212"/>
    </source>
</evidence>
<comment type="similarity">
    <text evidence="3">Belongs to the ZMYND10 family.</text>
</comment>
<evidence type="ECO:0000256" key="3">
    <source>
        <dbReference type="ARBA" id="ARBA00005373"/>
    </source>
</evidence>
<dbReference type="GeneID" id="20205833"/>
<keyword evidence="8 14" id="KW-0863">Zinc-finger</keyword>
<dbReference type="Proteomes" id="UP000015101">
    <property type="component" value="Unassembled WGS sequence"/>
</dbReference>
<reference evidence="17" key="3">
    <citation type="submission" date="2015-06" db="UniProtKB">
        <authorList>
            <consortium name="EnsemblMetazoa"/>
        </authorList>
    </citation>
    <scope>IDENTIFICATION</scope>
</reference>
<dbReference type="PROSITE" id="PS01360">
    <property type="entry name" value="ZF_MYND_1"/>
    <property type="match status" value="1"/>
</dbReference>
<comment type="subcellular location">
    <subcellularLocation>
        <location evidence="1">Apical cell membrane</location>
    </subcellularLocation>
    <subcellularLocation>
        <location evidence="2">Cytoplasm</location>
        <location evidence="2">Cytoskeleton</location>
        <location evidence="2">Microtubule organizing center</location>
        <location evidence="2">Centrosome</location>
    </subcellularLocation>
    <subcellularLocation>
        <location evidence="12">Dynein axonemal particle</location>
    </subcellularLocation>
</comment>
<evidence type="ECO:0000256" key="14">
    <source>
        <dbReference type="PROSITE-ProRule" id="PRU00134"/>
    </source>
</evidence>
<dbReference type="FunFam" id="6.10.140.2220:FF:000009">
    <property type="entry name" value="Zinc finger MYND domain-containing protein 10"/>
    <property type="match status" value="1"/>
</dbReference>
<dbReference type="KEGG" id="hro:HELRODRAFT_176448"/>
<sequence length="444" mass="51792">MDKNQVLLAPEAEAYVESLSIFDVTEIGSPRWLQQHEYVEKLNMQAMCNALQNEDEFIKEFLITYEKLNVLVADLIIIDLWKAKVFPKLLKNLNENGQTFPFYFILYHELTVVNLLETVLYHQNSCEAVSEVSLDLIDYCYNKLTKLQSIGHYCEGKENDASKDKYKEVNTTTSEELMKQNKKIDFMVALKSLTILRFMIENLEVISLSATKRILNDLDVPILFVHLLENPPWLCTHMKQHMKHDGTEWRPAAGEEFYKISKVEGQVWIGLFQLLVTKVRNNYEFNSYRKSTLLKLRPMLNDFILDQMPVLIELQRFLDQLSIFEPEPPKSALIIEQLPEIKNTYLQKYRGKWANIAKDQESKYFSSSSENFQKLAKNLSEIYSFENLENFIEEPAKCALCGEPSTKKCSRCHNEWYCRRECQVNHWQKHKKACDLICGGAGSS</sequence>
<dbReference type="GO" id="GO:0005737">
    <property type="term" value="C:cytoplasm"/>
    <property type="evidence" value="ECO:0000318"/>
    <property type="project" value="GO_Central"/>
</dbReference>
<dbReference type="RefSeq" id="XP_009022061.1">
    <property type="nucleotide sequence ID" value="XM_009023813.1"/>
</dbReference>
<dbReference type="SUPFAM" id="SSF144232">
    <property type="entry name" value="HIT/MYND zinc finger-like"/>
    <property type="match status" value="1"/>
</dbReference>
<dbReference type="InterPro" id="IPR002893">
    <property type="entry name" value="Znf_MYND"/>
</dbReference>
<dbReference type="CTD" id="20205833"/>
<dbReference type="GO" id="GO:0016324">
    <property type="term" value="C:apical plasma membrane"/>
    <property type="evidence" value="ECO:0007669"/>
    <property type="project" value="UniProtKB-SubCell"/>
</dbReference>
<dbReference type="InterPro" id="IPR052298">
    <property type="entry name" value="ZMYND10"/>
</dbReference>
<dbReference type="GO" id="GO:0036158">
    <property type="term" value="P:outer dynein arm assembly"/>
    <property type="evidence" value="ECO:0000318"/>
    <property type="project" value="GO_Central"/>
</dbReference>
<dbReference type="STRING" id="6412.T1FAI4"/>
<evidence type="ECO:0000259" key="15">
    <source>
        <dbReference type="PROSITE" id="PS50865"/>
    </source>
</evidence>
<evidence type="ECO:0000256" key="4">
    <source>
        <dbReference type="ARBA" id="ARBA00016317"/>
    </source>
</evidence>
<comment type="function">
    <text evidence="13">Plays a role in axonemal structure organization and motility. Involved in axonemal pre-assembly of inner and outer dynein arms (IDA and ODA, respectively) for proper axoneme building for cilia motility. May act by indirectly regulating transcription of dynein proteins.</text>
</comment>
<dbReference type="FunCoup" id="T1FAI4">
    <property type="interactions" value="33"/>
</dbReference>
<evidence type="ECO:0000256" key="8">
    <source>
        <dbReference type="ARBA" id="ARBA00022771"/>
    </source>
</evidence>
<keyword evidence="18" id="KW-1185">Reference proteome</keyword>
<keyword evidence="6" id="KW-0963">Cytoplasm</keyword>
<organism evidence="17 18">
    <name type="scientific">Helobdella robusta</name>
    <name type="common">Californian leech</name>
    <dbReference type="NCBI Taxonomy" id="6412"/>
    <lineage>
        <taxon>Eukaryota</taxon>
        <taxon>Metazoa</taxon>
        <taxon>Spiralia</taxon>
        <taxon>Lophotrochozoa</taxon>
        <taxon>Annelida</taxon>
        <taxon>Clitellata</taxon>
        <taxon>Hirudinea</taxon>
        <taxon>Rhynchobdellida</taxon>
        <taxon>Glossiphoniidae</taxon>
        <taxon>Helobdella</taxon>
    </lineage>
</organism>
<evidence type="ECO:0000256" key="13">
    <source>
        <dbReference type="ARBA" id="ARBA00045527"/>
    </source>
</evidence>
<keyword evidence="11" id="KW-0206">Cytoskeleton</keyword>
<dbReference type="EnsemblMetazoa" id="HelroT176448">
    <property type="protein sequence ID" value="HelroP176448"/>
    <property type="gene ID" value="HelroG176448"/>
</dbReference>
<dbReference type="Pfam" id="PF01753">
    <property type="entry name" value="zf-MYND"/>
    <property type="match status" value="1"/>
</dbReference>
<dbReference type="GO" id="GO:0044458">
    <property type="term" value="P:motile cilium assembly"/>
    <property type="evidence" value="ECO:0000318"/>
    <property type="project" value="GO_Central"/>
</dbReference>
<reference evidence="18" key="1">
    <citation type="submission" date="2012-12" db="EMBL/GenBank/DDBJ databases">
        <authorList>
            <person name="Hellsten U."/>
            <person name="Grimwood J."/>
            <person name="Chapman J.A."/>
            <person name="Shapiro H."/>
            <person name="Aerts A."/>
            <person name="Otillar R.P."/>
            <person name="Terry A.Y."/>
            <person name="Boore J.L."/>
            <person name="Simakov O."/>
            <person name="Marletaz F."/>
            <person name="Cho S.-J."/>
            <person name="Edsinger-Gonzales E."/>
            <person name="Havlak P."/>
            <person name="Kuo D.-H."/>
            <person name="Larsson T."/>
            <person name="Lv J."/>
            <person name="Arendt D."/>
            <person name="Savage R."/>
            <person name="Osoegawa K."/>
            <person name="de Jong P."/>
            <person name="Lindberg D.R."/>
            <person name="Seaver E.C."/>
            <person name="Weisblat D.A."/>
            <person name="Putnam N.H."/>
            <person name="Grigoriev I.V."/>
            <person name="Rokhsar D.S."/>
        </authorList>
    </citation>
    <scope>NUCLEOTIDE SEQUENCE</scope>
</reference>
<evidence type="ECO:0000313" key="18">
    <source>
        <dbReference type="Proteomes" id="UP000015101"/>
    </source>
</evidence>
<evidence type="ECO:0000256" key="10">
    <source>
        <dbReference type="ARBA" id="ARBA00023136"/>
    </source>
</evidence>
<evidence type="ECO:0000256" key="12">
    <source>
        <dbReference type="ARBA" id="ARBA00024190"/>
    </source>
</evidence>
<evidence type="ECO:0000313" key="16">
    <source>
        <dbReference type="EMBL" id="ESN99688.1"/>
    </source>
</evidence>
<evidence type="ECO:0000256" key="6">
    <source>
        <dbReference type="ARBA" id="ARBA00022490"/>
    </source>
</evidence>
<evidence type="ECO:0000256" key="1">
    <source>
        <dbReference type="ARBA" id="ARBA00004221"/>
    </source>
</evidence>
<proteinExistence type="inferred from homology"/>
<dbReference type="EMBL" id="KB097070">
    <property type="protein sequence ID" value="ESN99688.1"/>
    <property type="molecule type" value="Genomic_DNA"/>
</dbReference>
<keyword evidence="10" id="KW-0472">Membrane</keyword>
<evidence type="ECO:0000256" key="7">
    <source>
        <dbReference type="ARBA" id="ARBA00022723"/>
    </source>
</evidence>
<keyword evidence="7" id="KW-0479">Metal-binding</keyword>
<evidence type="ECO:0000256" key="5">
    <source>
        <dbReference type="ARBA" id="ARBA00022475"/>
    </source>
</evidence>
<dbReference type="PROSITE" id="PS50865">
    <property type="entry name" value="ZF_MYND_2"/>
    <property type="match status" value="1"/>
</dbReference>
<dbReference type="InParanoid" id="T1FAI4"/>
<evidence type="ECO:0000256" key="9">
    <source>
        <dbReference type="ARBA" id="ARBA00022833"/>
    </source>
</evidence>
<dbReference type="PANTHER" id="PTHR13244">
    <property type="entry name" value="ZINC FINGER MYND DOMAIN CONTAINING PROTEIN 10"/>
    <property type="match status" value="1"/>
</dbReference>
<evidence type="ECO:0000256" key="2">
    <source>
        <dbReference type="ARBA" id="ARBA00004300"/>
    </source>
</evidence>
<reference evidence="16 18" key="2">
    <citation type="journal article" date="2013" name="Nature">
        <title>Insights into bilaterian evolution from three spiralian genomes.</title>
        <authorList>
            <person name="Simakov O."/>
            <person name="Marletaz F."/>
            <person name="Cho S.J."/>
            <person name="Edsinger-Gonzales E."/>
            <person name="Havlak P."/>
            <person name="Hellsten U."/>
            <person name="Kuo D.H."/>
            <person name="Larsson T."/>
            <person name="Lv J."/>
            <person name="Arendt D."/>
            <person name="Savage R."/>
            <person name="Osoegawa K."/>
            <person name="de Jong P."/>
            <person name="Grimwood J."/>
            <person name="Chapman J.A."/>
            <person name="Shapiro H."/>
            <person name="Aerts A."/>
            <person name="Otillar R.P."/>
            <person name="Terry A.Y."/>
            <person name="Boore J.L."/>
            <person name="Grigoriev I.V."/>
            <person name="Lindberg D.R."/>
            <person name="Seaver E.C."/>
            <person name="Weisblat D.A."/>
            <person name="Putnam N.H."/>
            <person name="Rokhsar D.S."/>
        </authorList>
    </citation>
    <scope>NUCLEOTIDE SEQUENCE</scope>
</reference>